<accession>A0A0B0NXA0</accession>
<reference evidence="2" key="1">
    <citation type="submission" date="2014-09" db="EMBL/GenBank/DDBJ databases">
        <authorList>
            <person name="Mudge J."/>
            <person name="Ramaraj T."/>
            <person name="Lindquist I.E."/>
            <person name="Bharti A.K."/>
            <person name="Sundararajan A."/>
            <person name="Cameron C.T."/>
            <person name="Woodward J.E."/>
            <person name="May G.D."/>
            <person name="Brubaker C."/>
            <person name="Broadhvest J."/>
            <person name="Wilkins T.A."/>
        </authorList>
    </citation>
    <scope>NUCLEOTIDE SEQUENCE</scope>
    <source>
        <strain evidence="2">cv. AKA8401</strain>
    </source>
</reference>
<evidence type="ECO:0000313" key="2">
    <source>
        <dbReference type="Proteomes" id="UP000032142"/>
    </source>
</evidence>
<evidence type="ECO:0000313" key="1">
    <source>
        <dbReference type="EMBL" id="KHG17440.1"/>
    </source>
</evidence>
<organism evidence="1 2">
    <name type="scientific">Gossypium arboreum</name>
    <name type="common">Tree cotton</name>
    <name type="synonym">Gossypium nanking</name>
    <dbReference type="NCBI Taxonomy" id="29729"/>
    <lineage>
        <taxon>Eukaryota</taxon>
        <taxon>Viridiplantae</taxon>
        <taxon>Streptophyta</taxon>
        <taxon>Embryophyta</taxon>
        <taxon>Tracheophyta</taxon>
        <taxon>Spermatophyta</taxon>
        <taxon>Magnoliopsida</taxon>
        <taxon>eudicotyledons</taxon>
        <taxon>Gunneridae</taxon>
        <taxon>Pentapetalae</taxon>
        <taxon>rosids</taxon>
        <taxon>malvids</taxon>
        <taxon>Malvales</taxon>
        <taxon>Malvaceae</taxon>
        <taxon>Malvoideae</taxon>
        <taxon>Gossypium</taxon>
    </lineage>
</organism>
<sequence length="18" mass="2007">MVGHTPVCETVWSILTSF</sequence>
<proteinExistence type="predicted"/>
<gene>
    <name evidence="1" type="ORF">F383_21386</name>
</gene>
<name>A0A0B0NXA0_GOSAR</name>
<dbReference type="Proteomes" id="UP000032142">
    <property type="component" value="Unassembled WGS sequence"/>
</dbReference>
<dbReference type="AlphaFoldDB" id="A0A0B0NXA0"/>
<protein>
    <submittedName>
        <fullName evidence="1">Uncharacterized protein</fullName>
    </submittedName>
</protein>
<dbReference type="EMBL" id="KN408263">
    <property type="protein sequence ID" value="KHG17440.1"/>
    <property type="molecule type" value="Genomic_DNA"/>
</dbReference>
<keyword evidence="2" id="KW-1185">Reference proteome</keyword>